<accession>A0A4U8T452</accession>
<dbReference type="Proteomes" id="UP000477070">
    <property type="component" value="Unassembled WGS sequence"/>
</dbReference>
<dbReference type="AlphaFoldDB" id="A0A4U8T452"/>
<dbReference type="EMBL" id="QBIU01000001">
    <property type="protein sequence ID" value="MWV69584.1"/>
    <property type="molecule type" value="Genomic_DNA"/>
</dbReference>
<keyword evidence="3" id="KW-1185">Reference proteome</keyword>
<evidence type="ECO:0000313" key="1">
    <source>
        <dbReference type="EMBL" id="MWV69584.1"/>
    </source>
</evidence>
<dbReference type="EMBL" id="JRMP02000008">
    <property type="protein sequence ID" value="TLD94300.1"/>
    <property type="molecule type" value="Genomic_DNA"/>
</dbReference>
<gene>
    <name evidence="1" type="ORF">DCO61_06090</name>
    <name evidence="2" type="ORF">LS64_006170</name>
</gene>
<sequence length="67" mass="7617">MRSTKPCESRLSHSAKKQVKDAEVRPLLFCKATDKRGSPPFRKKSGCFFLQRGRGVGDMHFFAQCVK</sequence>
<organism evidence="2 3">
    <name type="scientific">Helicobacter saguini</name>
    <dbReference type="NCBI Taxonomy" id="1548018"/>
    <lineage>
        <taxon>Bacteria</taxon>
        <taxon>Pseudomonadati</taxon>
        <taxon>Campylobacterota</taxon>
        <taxon>Epsilonproteobacteria</taxon>
        <taxon>Campylobacterales</taxon>
        <taxon>Helicobacteraceae</taxon>
        <taxon>Helicobacter</taxon>
    </lineage>
</organism>
<evidence type="ECO:0000313" key="2">
    <source>
        <dbReference type="EMBL" id="TLD94300.1"/>
    </source>
</evidence>
<reference evidence="2 3" key="1">
    <citation type="journal article" date="2014" name="Genome Announc.">
        <title>Draft genome sequences of eight enterohepatic helicobacter species isolated from both laboratory and wild rodents.</title>
        <authorList>
            <person name="Sheh A."/>
            <person name="Shen Z."/>
            <person name="Fox J.G."/>
        </authorList>
    </citation>
    <scope>NUCLEOTIDE SEQUENCE [LARGE SCALE GENOMIC DNA]</scope>
    <source>
        <strain evidence="2 3">MIT 97-6194</strain>
    </source>
</reference>
<protein>
    <submittedName>
        <fullName evidence="2">Uncharacterized protein</fullName>
    </submittedName>
</protein>
<reference evidence="2 3" key="2">
    <citation type="journal article" date="2016" name="Infect. Immun.">
        <title>Helicobacter saguini, a Novel Helicobacter Isolated from Cotton-Top Tamarins with Ulcerative Colitis, Has Proinflammatory Properties and Induces Typhlocolitis and Dysplasia in Gnotobiotic IL-10-/- Mice.</title>
        <authorList>
            <person name="Shen Z."/>
            <person name="Mannion A."/>
            <person name="Whary M.T."/>
            <person name="Muthupalani S."/>
            <person name="Sheh A."/>
            <person name="Feng Y."/>
            <person name="Gong G."/>
            <person name="Vandamme P."/>
            <person name="Holcombe H.R."/>
            <person name="Paster B.J."/>
            <person name="Fox J.G."/>
        </authorList>
    </citation>
    <scope>NUCLEOTIDE SEQUENCE [LARGE SCALE GENOMIC DNA]</scope>
    <source>
        <strain evidence="2 3">MIT 97-6194</strain>
    </source>
</reference>
<reference evidence="2" key="3">
    <citation type="submission" date="2018-04" db="EMBL/GenBank/DDBJ databases">
        <authorList>
            <person name="Sheh A."/>
            <person name="Shen Z."/>
            <person name="Mannion A.J."/>
            <person name="Fox J.G."/>
        </authorList>
    </citation>
    <scope>NUCLEOTIDE SEQUENCE</scope>
    <source>
        <strain evidence="2">MIT 97-6194</strain>
    </source>
</reference>
<dbReference type="RefSeq" id="WP_138127273.1">
    <property type="nucleotide sequence ID" value="NZ_JRMP02000008.1"/>
</dbReference>
<name>A0A4U8T452_9HELI</name>
<evidence type="ECO:0000313" key="4">
    <source>
        <dbReference type="Proteomes" id="UP000477070"/>
    </source>
</evidence>
<reference evidence="1 4" key="4">
    <citation type="submission" date="2019-12" db="EMBL/GenBank/DDBJ databases">
        <title>Multi-Generational Helicobacter saguini Isolates.</title>
        <authorList>
            <person name="Mannion A."/>
            <person name="Shen Z."/>
            <person name="Fox J.G."/>
        </authorList>
    </citation>
    <scope>NUCLEOTIDE SEQUENCE [LARGE SCALE GENOMIC DNA]</scope>
    <source>
        <strain evidence="1">16-048</strain>
        <strain evidence="4">16-048 (F4)</strain>
    </source>
</reference>
<proteinExistence type="predicted"/>
<evidence type="ECO:0000313" key="3">
    <source>
        <dbReference type="Proteomes" id="UP000029714"/>
    </source>
</evidence>
<comment type="caution">
    <text evidence="2">The sequence shown here is derived from an EMBL/GenBank/DDBJ whole genome shotgun (WGS) entry which is preliminary data.</text>
</comment>
<dbReference type="Proteomes" id="UP000029714">
    <property type="component" value="Unassembled WGS sequence"/>
</dbReference>